<dbReference type="EMBL" id="BAGZ01000021">
    <property type="protein sequence ID" value="GAB79219.1"/>
    <property type="molecule type" value="Genomic_DNA"/>
</dbReference>
<evidence type="ECO:0000313" key="1">
    <source>
        <dbReference type="EMBL" id="GAB79219.1"/>
    </source>
</evidence>
<proteinExistence type="predicted"/>
<dbReference type="Gene3D" id="1.25.10.10">
    <property type="entry name" value="Leucine-rich Repeat Variant"/>
    <property type="match status" value="1"/>
</dbReference>
<name>K6VR42_9MICO</name>
<reference evidence="1 2" key="1">
    <citation type="submission" date="2012-08" db="EMBL/GenBank/DDBJ databases">
        <title>Whole genome shotgun sequence of Austwickia chelonae NBRC 105200.</title>
        <authorList>
            <person name="Yoshida I."/>
            <person name="Hosoyama A."/>
            <person name="Tsuchikane K."/>
            <person name="Katsumata H."/>
            <person name="Ando Y."/>
            <person name="Ohji S."/>
            <person name="Hamada M."/>
            <person name="Tamura T."/>
            <person name="Yamazoe A."/>
            <person name="Yamazaki S."/>
            <person name="Fujita N."/>
        </authorList>
    </citation>
    <scope>NUCLEOTIDE SEQUENCE [LARGE SCALE GENOMIC DNA]</scope>
    <source>
        <strain evidence="1 2">NBRC 105200</strain>
    </source>
</reference>
<dbReference type="InterPro" id="IPR004830">
    <property type="entry name" value="LRR_variant"/>
</dbReference>
<comment type="caution">
    <text evidence="1">The sequence shown here is derived from an EMBL/GenBank/DDBJ whole genome shotgun (WGS) entry which is preliminary data.</text>
</comment>
<sequence>MTLVELMSAPAVPLGPATPARRLTELAVSGGLAVRLRVAAHPNTDQETLDLLARDPESAVRDIALRRIGLT</sequence>
<dbReference type="InterPro" id="IPR011989">
    <property type="entry name" value="ARM-like"/>
</dbReference>
<dbReference type="Pfam" id="PF01816">
    <property type="entry name" value="LRV"/>
    <property type="match status" value="1"/>
</dbReference>
<keyword evidence="2" id="KW-1185">Reference proteome</keyword>
<dbReference type="RefSeq" id="WP_006503976.1">
    <property type="nucleotide sequence ID" value="NZ_BAGZ01000021.1"/>
</dbReference>
<accession>K6VR42</accession>
<organism evidence="1 2">
    <name type="scientific">Austwickia chelonae NBRC 105200</name>
    <dbReference type="NCBI Taxonomy" id="1184607"/>
    <lineage>
        <taxon>Bacteria</taxon>
        <taxon>Bacillati</taxon>
        <taxon>Actinomycetota</taxon>
        <taxon>Actinomycetes</taxon>
        <taxon>Micrococcales</taxon>
        <taxon>Dermatophilaceae</taxon>
        <taxon>Austwickia</taxon>
    </lineage>
</organism>
<dbReference type="OrthoDB" id="3238060at2"/>
<gene>
    <name evidence="1" type="ORF">AUCHE_21_00450</name>
</gene>
<dbReference type="AlphaFoldDB" id="K6VR42"/>
<dbReference type="Proteomes" id="UP000008495">
    <property type="component" value="Unassembled WGS sequence"/>
</dbReference>
<evidence type="ECO:0000313" key="2">
    <source>
        <dbReference type="Proteomes" id="UP000008495"/>
    </source>
</evidence>
<protein>
    <submittedName>
        <fullName evidence="1">Uncharacterized protein</fullName>
    </submittedName>
</protein>